<organism evidence="2 3">
    <name type="scientific">Paraburkholderia caledonica</name>
    <dbReference type="NCBI Taxonomy" id="134536"/>
    <lineage>
        <taxon>Bacteria</taxon>
        <taxon>Pseudomonadati</taxon>
        <taxon>Pseudomonadota</taxon>
        <taxon>Betaproteobacteria</taxon>
        <taxon>Burkholderiales</taxon>
        <taxon>Burkholderiaceae</taxon>
        <taxon>Paraburkholderia</taxon>
    </lineage>
</organism>
<dbReference type="AlphaFoldDB" id="A0AB73IKM6"/>
<reference evidence="2" key="1">
    <citation type="submission" date="2023-07" db="EMBL/GenBank/DDBJ databases">
        <title>Sorghum-associated microbial communities from plants grown in Nebraska, USA.</title>
        <authorList>
            <person name="Schachtman D."/>
        </authorList>
    </citation>
    <scope>NUCLEOTIDE SEQUENCE</scope>
    <source>
        <strain evidence="2">DS1061</strain>
    </source>
</reference>
<evidence type="ECO:0000313" key="2">
    <source>
        <dbReference type="EMBL" id="MDP9650571.1"/>
    </source>
</evidence>
<dbReference type="GO" id="GO:0003677">
    <property type="term" value="F:DNA binding"/>
    <property type="evidence" value="ECO:0007669"/>
    <property type="project" value="UniProtKB-KW"/>
</dbReference>
<keyword evidence="2" id="KW-0238">DNA-binding</keyword>
<name>A0AB73IKM6_9BURK</name>
<gene>
    <name evidence="2" type="ORF">J2793_006045</name>
</gene>
<comment type="caution">
    <text evidence="2">The sequence shown here is derived from an EMBL/GenBank/DDBJ whole genome shotgun (WGS) entry which is preliminary data.</text>
</comment>
<accession>A0AB73IKM6</accession>
<dbReference type="RefSeq" id="WP_392395436.1">
    <property type="nucleotide sequence ID" value="NZ_JAURTK010000011.1"/>
</dbReference>
<dbReference type="EMBL" id="JAURTK010000011">
    <property type="protein sequence ID" value="MDP9650571.1"/>
    <property type="molecule type" value="Genomic_DNA"/>
</dbReference>
<protein>
    <submittedName>
        <fullName evidence="2">DNA-binding transcriptional regulator PaaX</fullName>
    </submittedName>
</protein>
<sequence>MPKTVFSAEQIRDEAQSRVEKISANTPEELRVRIPLPERHPPDAAGRNWNMVPLNDKGTDFTHEVRRIVEDMRTEFVLPD</sequence>
<evidence type="ECO:0000313" key="3">
    <source>
        <dbReference type="Proteomes" id="UP001229486"/>
    </source>
</evidence>
<proteinExistence type="predicted"/>
<dbReference type="Proteomes" id="UP001229486">
    <property type="component" value="Unassembled WGS sequence"/>
</dbReference>
<feature type="region of interest" description="Disordered" evidence="1">
    <location>
        <begin position="37"/>
        <end position="57"/>
    </location>
</feature>
<evidence type="ECO:0000256" key="1">
    <source>
        <dbReference type="SAM" id="MobiDB-lite"/>
    </source>
</evidence>